<name>A0A140DZY8_9BACT</name>
<evidence type="ECO:0008006" key="2">
    <source>
        <dbReference type="Google" id="ProtNLM"/>
    </source>
</evidence>
<proteinExistence type="predicted"/>
<protein>
    <recommendedName>
        <fullName evidence="2">Phosphoribosylpyrophosphate synthetase</fullName>
    </recommendedName>
</protein>
<organism evidence="1">
    <name type="scientific">uncultured bacterium UPO76</name>
    <dbReference type="NCBI Taxonomy" id="1776993"/>
    <lineage>
        <taxon>Bacteria</taxon>
        <taxon>environmental samples</taxon>
    </lineage>
</organism>
<dbReference type="EMBL" id="KU144996">
    <property type="protein sequence ID" value="AMK59600.1"/>
    <property type="molecule type" value="Genomic_DNA"/>
</dbReference>
<reference evidence="1" key="1">
    <citation type="journal article" date="2016" name="Appl. Environ. Microbiol.">
        <title>Functional Metagenomics of a Biostimulated Petroleum-Contaminated Soil Reveals an Extraordinary Diversity of Extradiol Dioxygenases.</title>
        <authorList>
            <person name="Terron-Gonzalez L."/>
            <person name="Martin-Cabello G."/>
            <person name="Ferrer M."/>
            <person name="Santero E."/>
        </authorList>
    </citation>
    <scope>NUCLEOTIDE SEQUENCE</scope>
</reference>
<evidence type="ECO:0000313" key="1">
    <source>
        <dbReference type="EMBL" id="AMK59600.1"/>
    </source>
</evidence>
<dbReference type="AlphaFoldDB" id="A0A140DZY8"/>
<sequence length="117" mass="12659">MDAARMREPRATVAGMRTETLSQAVERLTGAGYQDDFRVEPGGLRAAGTHCLHDPESLVVEEVVRFEGASDPGDEAVLFALRCKIHGIKGRCVAVFGAAVDPLDAEMVGRLTHGRRR</sequence>
<accession>A0A140DZY8</accession>